<proteinExistence type="inferred from homology"/>
<feature type="domain" description="ABC transmembrane type-1" evidence="8">
    <location>
        <begin position="88"/>
        <end position="294"/>
    </location>
</feature>
<feature type="transmembrane region" description="Helical" evidence="7">
    <location>
        <begin position="224"/>
        <end position="245"/>
    </location>
</feature>
<evidence type="ECO:0000256" key="4">
    <source>
        <dbReference type="ARBA" id="ARBA00022692"/>
    </source>
</evidence>
<keyword evidence="5 7" id="KW-1133">Transmembrane helix</keyword>
<organism evidence="9 10">
    <name type="scientific">Sutcliffiella tianshenii</name>
    <dbReference type="NCBI Taxonomy" id="1463404"/>
    <lineage>
        <taxon>Bacteria</taxon>
        <taxon>Bacillati</taxon>
        <taxon>Bacillota</taxon>
        <taxon>Bacilli</taxon>
        <taxon>Bacillales</taxon>
        <taxon>Bacillaceae</taxon>
        <taxon>Sutcliffiella</taxon>
    </lineage>
</organism>
<protein>
    <submittedName>
        <fullName evidence="9">ABC-type dipeptide/oligopeptide/nickel transport system permease component</fullName>
    </submittedName>
</protein>
<dbReference type="InterPro" id="IPR000515">
    <property type="entry name" value="MetI-like"/>
</dbReference>
<dbReference type="Proteomes" id="UP000737402">
    <property type="component" value="Unassembled WGS sequence"/>
</dbReference>
<evidence type="ECO:0000256" key="6">
    <source>
        <dbReference type="ARBA" id="ARBA00023136"/>
    </source>
</evidence>
<keyword evidence="10" id="KW-1185">Reference proteome</keyword>
<evidence type="ECO:0000256" key="2">
    <source>
        <dbReference type="ARBA" id="ARBA00022448"/>
    </source>
</evidence>
<dbReference type="InterPro" id="IPR035906">
    <property type="entry name" value="MetI-like_sf"/>
</dbReference>
<evidence type="ECO:0000256" key="3">
    <source>
        <dbReference type="ARBA" id="ARBA00022475"/>
    </source>
</evidence>
<evidence type="ECO:0000313" key="9">
    <source>
        <dbReference type="EMBL" id="MBM7622118.1"/>
    </source>
</evidence>
<keyword evidence="3" id="KW-1003">Cell membrane</keyword>
<keyword evidence="6 7" id="KW-0472">Membrane</keyword>
<feature type="transmembrane region" description="Helical" evidence="7">
    <location>
        <begin position="129"/>
        <end position="151"/>
    </location>
</feature>
<comment type="caution">
    <text evidence="9">The sequence shown here is derived from an EMBL/GenBank/DDBJ whole genome shotgun (WGS) entry which is preliminary data.</text>
</comment>
<dbReference type="Pfam" id="PF00528">
    <property type="entry name" value="BPD_transp_1"/>
    <property type="match status" value="1"/>
</dbReference>
<accession>A0ABS2P5X7</accession>
<dbReference type="PANTHER" id="PTHR30465:SF0">
    <property type="entry name" value="OLIGOPEPTIDE TRANSPORT SYSTEM PERMEASE PROTEIN APPB"/>
    <property type="match status" value="1"/>
</dbReference>
<name>A0ABS2P5X7_9BACI</name>
<evidence type="ECO:0000256" key="1">
    <source>
        <dbReference type="ARBA" id="ARBA00004651"/>
    </source>
</evidence>
<evidence type="ECO:0000259" key="8">
    <source>
        <dbReference type="PROSITE" id="PS50928"/>
    </source>
</evidence>
<feature type="transmembrane region" description="Helical" evidence="7">
    <location>
        <begin position="163"/>
        <end position="182"/>
    </location>
</feature>
<feature type="transmembrane region" description="Helical" evidence="7">
    <location>
        <begin position="87"/>
        <end position="108"/>
    </location>
</feature>
<keyword evidence="2 7" id="KW-0813">Transport</keyword>
<keyword evidence="4 7" id="KW-0812">Transmembrane</keyword>
<dbReference type="PROSITE" id="PS50928">
    <property type="entry name" value="ABC_TM1"/>
    <property type="match status" value="1"/>
</dbReference>
<dbReference type="Gene3D" id="1.10.3720.10">
    <property type="entry name" value="MetI-like"/>
    <property type="match status" value="1"/>
</dbReference>
<evidence type="ECO:0000256" key="5">
    <source>
        <dbReference type="ARBA" id="ARBA00022989"/>
    </source>
</evidence>
<comment type="subcellular location">
    <subcellularLocation>
        <location evidence="1 7">Cell membrane</location>
        <topology evidence="1 7">Multi-pass membrane protein</topology>
    </subcellularLocation>
</comment>
<evidence type="ECO:0000256" key="7">
    <source>
        <dbReference type="RuleBase" id="RU363032"/>
    </source>
</evidence>
<feature type="transmembrane region" description="Helical" evidence="7">
    <location>
        <begin position="275"/>
        <end position="297"/>
    </location>
</feature>
<feature type="transmembrane region" description="Helical" evidence="7">
    <location>
        <begin position="7"/>
        <end position="27"/>
    </location>
</feature>
<dbReference type="EMBL" id="JAFBED010000014">
    <property type="protein sequence ID" value="MBM7622118.1"/>
    <property type="molecule type" value="Genomic_DNA"/>
</dbReference>
<gene>
    <name evidence="9" type="ORF">JOC95_004029</name>
</gene>
<dbReference type="SUPFAM" id="SSF161098">
    <property type="entry name" value="MetI-like"/>
    <property type="match status" value="1"/>
</dbReference>
<sequence length="305" mass="34555">MELKKEALRLLSAVIIAVVLLILMVFFPRTQEVMVFGPAGTLDFGYRLDVHQYKADIVQYFQMVWQEKTLGGTMFQTVSVEDEIARYYPKSLLIICISFLLSIGFGVWKGIFDYRNMNTKKNLLGNGTTWAFQSIPDFFVVFVFFCISFYFLPHERIFSNSNWYSFLAPALLVSIYPIMYVARITCVSLLNQDGQDYIRTAFSKGFKAKQVIYKHILKNSLIDMVGNLPTIMIVIVSNLLMVEYLTGFEGAANRLFVAMGGRQISGFTAPIEAELVLGLAFCFMLTVLAVHILKLALLAKLVKKG</sequence>
<dbReference type="PANTHER" id="PTHR30465">
    <property type="entry name" value="INNER MEMBRANE ABC TRANSPORTER"/>
    <property type="match status" value="1"/>
</dbReference>
<dbReference type="CDD" id="cd06261">
    <property type="entry name" value="TM_PBP2"/>
    <property type="match status" value="1"/>
</dbReference>
<reference evidence="9 10" key="1">
    <citation type="submission" date="2021-01" db="EMBL/GenBank/DDBJ databases">
        <title>Genomic Encyclopedia of Type Strains, Phase IV (KMG-IV): sequencing the most valuable type-strain genomes for metagenomic binning, comparative biology and taxonomic classification.</title>
        <authorList>
            <person name="Goeker M."/>
        </authorList>
    </citation>
    <scope>NUCLEOTIDE SEQUENCE [LARGE SCALE GENOMIC DNA]</scope>
    <source>
        <strain evidence="9 10">DSM 25879</strain>
    </source>
</reference>
<comment type="similarity">
    <text evidence="7">Belongs to the binding-protein-dependent transport system permease family.</text>
</comment>
<evidence type="ECO:0000313" key="10">
    <source>
        <dbReference type="Proteomes" id="UP000737402"/>
    </source>
</evidence>
<dbReference type="RefSeq" id="WP_204419442.1">
    <property type="nucleotide sequence ID" value="NZ_JAFBED010000014.1"/>
</dbReference>